<comment type="pathway">
    <text evidence="1">Lipid metabolism; fatty acid biosynthesis.</text>
</comment>
<organism evidence="6 7">
    <name type="scientific">Alteromonas confluentis</name>
    <dbReference type="NCBI Taxonomy" id="1656094"/>
    <lineage>
        <taxon>Bacteria</taxon>
        <taxon>Pseudomonadati</taxon>
        <taxon>Pseudomonadota</taxon>
        <taxon>Gammaproteobacteria</taxon>
        <taxon>Alteromonadales</taxon>
        <taxon>Alteromonadaceae</taxon>
        <taxon>Alteromonas/Salinimonas group</taxon>
        <taxon>Alteromonas</taxon>
    </lineage>
</organism>
<dbReference type="PROSITE" id="PS52004">
    <property type="entry name" value="KS3_2"/>
    <property type="match status" value="1"/>
</dbReference>
<dbReference type="SUPFAM" id="SSF53901">
    <property type="entry name" value="Thiolase-like"/>
    <property type="match status" value="2"/>
</dbReference>
<dbReference type="STRING" id="1656094.BFC18_12245"/>
<comment type="caution">
    <text evidence="6">The sequence shown here is derived from an EMBL/GenBank/DDBJ whole genome shotgun (WGS) entry which is preliminary data.</text>
</comment>
<dbReference type="InterPro" id="IPR000794">
    <property type="entry name" value="Beta-ketoacyl_synthase"/>
</dbReference>
<dbReference type="GO" id="GO:0005829">
    <property type="term" value="C:cytosol"/>
    <property type="evidence" value="ECO:0007669"/>
    <property type="project" value="TreeGrafter"/>
</dbReference>
<keyword evidence="7" id="KW-1185">Reference proteome</keyword>
<dbReference type="GO" id="GO:0004315">
    <property type="term" value="F:3-oxoacyl-[acyl-carrier-protein] synthase activity"/>
    <property type="evidence" value="ECO:0007669"/>
    <property type="project" value="InterPro"/>
</dbReference>
<evidence type="ECO:0000256" key="1">
    <source>
        <dbReference type="ARBA" id="ARBA00005194"/>
    </source>
</evidence>
<dbReference type="InterPro" id="IPR014030">
    <property type="entry name" value="Ketoacyl_synth_N"/>
</dbReference>
<keyword evidence="3 4" id="KW-0808">Transferase</keyword>
<protein>
    <submittedName>
        <fullName evidence="6">Beta-ketoacyl-[acyl-carrier-protein] synthase II</fullName>
    </submittedName>
</protein>
<feature type="domain" description="Ketosynthase family 3 (KS3)" evidence="5">
    <location>
        <begin position="1"/>
        <end position="390"/>
    </location>
</feature>
<dbReference type="InterPro" id="IPR014031">
    <property type="entry name" value="Ketoacyl_synth_C"/>
</dbReference>
<dbReference type="Gene3D" id="3.40.47.10">
    <property type="match status" value="1"/>
</dbReference>
<evidence type="ECO:0000313" key="6">
    <source>
        <dbReference type="EMBL" id="OFC70526.1"/>
    </source>
</evidence>
<dbReference type="NCBIfam" id="NF006618">
    <property type="entry name" value="PRK09185.1"/>
    <property type="match status" value="1"/>
</dbReference>
<comment type="similarity">
    <text evidence="2 4">Belongs to the thiolase-like superfamily. Beta-ketoacyl-ACP synthases family.</text>
</comment>
<name>A0A1E7ZAG9_9ALTE</name>
<dbReference type="InterPro" id="IPR016039">
    <property type="entry name" value="Thiolase-like"/>
</dbReference>
<evidence type="ECO:0000256" key="3">
    <source>
        <dbReference type="ARBA" id="ARBA00022679"/>
    </source>
</evidence>
<proteinExistence type="inferred from homology"/>
<dbReference type="GO" id="GO:0006633">
    <property type="term" value="P:fatty acid biosynthetic process"/>
    <property type="evidence" value="ECO:0007669"/>
    <property type="project" value="UniProtKB-UniPathway"/>
</dbReference>
<dbReference type="PANTHER" id="PTHR11712">
    <property type="entry name" value="POLYKETIDE SYNTHASE-RELATED"/>
    <property type="match status" value="1"/>
</dbReference>
<evidence type="ECO:0000259" key="5">
    <source>
        <dbReference type="PROSITE" id="PS52004"/>
    </source>
</evidence>
<evidence type="ECO:0000256" key="4">
    <source>
        <dbReference type="RuleBase" id="RU003694"/>
    </source>
</evidence>
<accession>A0A1E7ZAG9</accession>
<gene>
    <name evidence="6" type="ORF">BFC18_12245</name>
</gene>
<dbReference type="SMART" id="SM00825">
    <property type="entry name" value="PKS_KS"/>
    <property type="match status" value="1"/>
</dbReference>
<dbReference type="EMBL" id="MDHN01000028">
    <property type="protein sequence ID" value="OFC70526.1"/>
    <property type="molecule type" value="Genomic_DNA"/>
</dbReference>
<dbReference type="RefSeq" id="WP_070125599.1">
    <property type="nucleotide sequence ID" value="NZ_MDHN01000028.1"/>
</dbReference>
<dbReference type="AlphaFoldDB" id="A0A1E7ZAG9"/>
<dbReference type="OrthoDB" id="9808669at2"/>
<reference evidence="6 7" key="1">
    <citation type="submission" date="2016-08" db="EMBL/GenBank/DDBJ databases">
        <authorList>
            <person name="Seilhamer J.J."/>
        </authorList>
    </citation>
    <scope>NUCLEOTIDE SEQUENCE [LARGE SCALE GENOMIC DNA]</scope>
    <source>
        <strain evidence="6 7">KCTC 42603</strain>
    </source>
</reference>
<dbReference type="InterPro" id="IPR018201">
    <property type="entry name" value="Ketoacyl_synth_AS"/>
</dbReference>
<dbReference type="Pfam" id="PF00109">
    <property type="entry name" value="ketoacyl-synt"/>
    <property type="match status" value="1"/>
</dbReference>
<dbReference type="PROSITE" id="PS00606">
    <property type="entry name" value="KS3_1"/>
    <property type="match status" value="1"/>
</dbReference>
<dbReference type="InterPro" id="IPR020841">
    <property type="entry name" value="PKS_Beta-ketoAc_synthase_dom"/>
</dbReference>
<dbReference type="UniPathway" id="UPA00094"/>
<dbReference type="PANTHER" id="PTHR11712:SF320">
    <property type="entry name" value="BETA-KETOACYL SYNTHASE"/>
    <property type="match status" value="1"/>
</dbReference>
<evidence type="ECO:0000313" key="7">
    <source>
        <dbReference type="Proteomes" id="UP000175691"/>
    </source>
</evidence>
<sequence length="392" mass="41611">MKIDIIDYESCSAAGVNLSALRTSLKQHKSGLIKNNLPGSDLDTWIGLVEQINGVDDLGQWQSRNNALAALGYEQGTIRHTVSALISKYGAARIGLVMGSSTSSIDRTEEAYTKLNSDNGLTEAFKQPFVHNPHAPALFAAHLSGIKGPSLTINTACSSSAKVFATGARWLETGIVDAVLVGGVDTLCLSVLHGFNSLQLLSPNPCKPFDQHRDGINLGEASGFAVLQRAGENNNGRGITLAGYGESSDAHHMSHPHPDGLGARLSMTQALKRAALSPESVDYINLHGTSSRANDLIEGKLISELFPASVRCSSTKAWMGHTLGAAGITEAIIAMDTLHTNVIPGSKNLETLDEALDFSIKATDEEKVCQHVMTNSFGFGGNNCTLLFSRAE</sequence>
<dbReference type="Proteomes" id="UP000175691">
    <property type="component" value="Unassembled WGS sequence"/>
</dbReference>
<dbReference type="Pfam" id="PF02801">
    <property type="entry name" value="Ketoacyl-synt_C"/>
    <property type="match status" value="1"/>
</dbReference>
<dbReference type="CDD" id="cd00834">
    <property type="entry name" value="KAS_I_II"/>
    <property type="match status" value="1"/>
</dbReference>
<evidence type="ECO:0000256" key="2">
    <source>
        <dbReference type="ARBA" id="ARBA00008467"/>
    </source>
</evidence>